<organism evidence="1 2">
    <name type="scientific">Prevotella pallens ATCC 700821</name>
    <dbReference type="NCBI Taxonomy" id="997353"/>
    <lineage>
        <taxon>Bacteria</taxon>
        <taxon>Pseudomonadati</taxon>
        <taxon>Bacteroidota</taxon>
        <taxon>Bacteroidia</taxon>
        <taxon>Bacteroidales</taxon>
        <taxon>Prevotellaceae</taxon>
        <taxon>Prevotella</taxon>
    </lineage>
</organism>
<reference evidence="1 2" key="1">
    <citation type="submission" date="2011-04" db="EMBL/GenBank/DDBJ databases">
        <authorList>
            <person name="Muzny D."/>
            <person name="Qin X."/>
            <person name="Deng J."/>
            <person name="Jiang H."/>
            <person name="Liu Y."/>
            <person name="Qu J."/>
            <person name="Song X.-Z."/>
            <person name="Zhang L."/>
            <person name="Thornton R."/>
            <person name="Coyle M."/>
            <person name="Francisco L."/>
            <person name="Jackson L."/>
            <person name="Javaid M."/>
            <person name="Korchina V."/>
            <person name="Kovar C."/>
            <person name="Mata R."/>
            <person name="Mathew T."/>
            <person name="Ngo R."/>
            <person name="Nguyen L."/>
            <person name="Nguyen N."/>
            <person name="Okwuonu G."/>
            <person name="Ongeri F."/>
            <person name="Pham C."/>
            <person name="Simmons D."/>
            <person name="Wilczek-Boney K."/>
            <person name="Hale W."/>
            <person name="Jakkamsetti A."/>
            <person name="Pham P."/>
            <person name="Ruth R."/>
            <person name="San Lucas F."/>
            <person name="Warren J."/>
            <person name="Zhang J."/>
            <person name="Zhao Z."/>
            <person name="Zhou C."/>
            <person name="Zhu D."/>
            <person name="Lee S."/>
            <person name="Bess C."/>
            <person name="Blankenburg K."/>
            <person name="Forbes L."/>
            <person name="Fu Q."/>
            <person name="Gubbala S."/>
            <person name="Hirani K."/>
            <person name="Jayaseelan J.C."/>
            <person name="Lara F."/>
            <person name="Munidasa M."/>
            <person name="Palculict T."/>
            <person name="Patil S."/>
            <person name="Pu L.-L."/>
            <person name="Saada N."/>
            <person name="Tang L."/>
            <person name="Weissenberger G."/>
            <person name="Zhu Y."/>
            <person name="Hemphill L."/>
            <person name="Shang Y."/>
            <person name="Youmans B."/>
            <person name="Ayvaz T."/>
            <person name="Ross M."/>
            <person name="Santibanez J."/>
            <person name="Aqrawi P."/>
            <person name="Gross S."/>
            <person name="Joshi V."/>
            <person name="Fowler G."/>
            <person name="Nazareth L."/>
            <person name="Reid J."/>
            <person name="Worley K."/>
            <person name="Petrosino J."/>
            <person name="Highlander S."/>
            <person name="Gibbs R."/>
        </authorList>
    </citation>
    <scope>NUCLEOTIDE SEQUENCE [LARGE SCALE GENOMIC DNA]</scope>
    <source>
        <strain evidence="1 2">ATCC 700821</strain>
    </source>
</reference>
<dbReference type="AlphaFoldDB" id="F9DIR4"/>
<proteinExistence type="predicted"/>
<dbReference type="Proteomes" id="UP000004123">
    <property type="component" value="Unassembled WGS sequence"/>
</dbReference>
<protein>
    <submittedName>
        <fullName evidence="1">Uncharacterized protein</fullName>
    </submittedName>
</protein>
<dbReference type="EMBL" id="AFPY01000087">
    <property type="protein sequence ID" value="EGQ17039.1"/>
    <property type="molecule type" value="Genomic_DNA"/>
</dbReference>
<comment type="caution">
    <text evidence="1">The sequence shown here is derived from an EMBL/GenBank/DDBJ whole genome shotgun (WGS) entry which is preliminary data.</text>
</comment>
<evidence type="ECO:0000313" key="1">
    <source>
        <dbReference type="EMBL" id="EGQ17039.1"/>
    </source>
</evidence>
<accession>F9DIR4</accession>
<evidence type="ECO:0000313" key="2">
    <source>
        <dbReference type="Proteomes" id="UP000004123"/>
    </source>
</evidence>
<name>F9DIR4_9BACT</name>
<gene>
    <name evidence="1" type="ORF">HMPREF9144_1554</name>
</gene>
<dbReference type="HOGENOM" id="CLU_3294463_0_0_10"/>
<sequence>MASAKSNSFLIYKKFINKIILQIFCKPCGLFVYRHVLKCL</sequence>